<feature type="compositionally biased region" description="Low complexity" evidence="9">
    <location>
        <begin position="1165"/>
        <end position="1213"/>
    </location>
</feature>
<feature type="region of interest" description="Disordered" evidence="9">
    <location>
        <begin position="1665"/>
        <end position="1693"/>
    </location>
</feature>
<evidence type="ECO:0000256" key="8">
    <source>
        <dbReference type="PROSITE-ProRule" id="PRU00094"/>
    </source>
</evidence>
<dbReference type="GO" id="GO:0005634">
    <property type="term" value="C:nucleus"/>
    <property type="evidence" value="ECO:0007669"/>
    <property type="project" value="UniProtKB-SubCell"/>
</dbReference>
<feature type="region of interest" description="Disordered" evidence="9">
    <location>
        <begin position="645"/>
        <end position="722"/>
    </location>
</feature>
<dbReference type="SUPFAM" id="SSF57716">
    <property type="entry name" value="Glucocorticoid receptor-like (DNA-binding domain)"/>
    <property type="match status" value="3"/>
</dbReference>
<feature type="compositionally biased region" description="Low complexity" evidence="9">
    <location>
        <begin position="929"/>
        <end position="938"/>
    </location>
</feature>
<dbReference type="GO" id="GO:0000978">
    <property type="term" value="F:RNA polymerase II cis-regulatory region sequence-specific DNA binding"/>
    <property type="evidence" value="ECO:0007669"/>
    <property type="project" value="TreeGrafter"/>
</dbReference>
<dbReference type="InterPro" id="IPR039355">
    <property type="entry name" value="Transcription_factor_GATA"/>
</dbReference>
<keyword evidence="2" id="KW-0479">Metal-binding</keyword>
<feature type="region of interest" description="Disordered" evidence="9">
    <location>
        <begin position="335"/>
        <end position="379"/>
    </location>
</feature>
<feature type="region of interest" description="Disordered" evidence="9">
    <location>
        <begin position="262"/>
        <end position="282"/>
    </location>
</feature>
<dbReference type="PANTHER" id="PTHR10071">
    <property type="entry name" value="TRANSCRIPTION FACTOR GATA FAMILY MEMBER"/>
    <property type="match status" value="1"/>
</dbReference>
<evidence type="ECO:0000313" key="11">
    <source>
        <dbReference type="EMBL" id="KAF7487966.1"/>
    </source>
</evidence>
<feature type="compositionally biased region" description="Basic and acidic residues" evidence="9">
    <location>
        <begin position="1152"/>
        <end position="1162"/>
    </location>
</feature>
<dbReference type="InterPro" id="IPR013088">
    <property type="entry name" value="Znf_NHR/GATA"/>
</dbReference>
<organism evidence="11">
    <name type="scientific">Sarcoptes scabiei</name>
    <name type="common">Itch mite</name>
    <name type="synonym">Acarus scabiei</name>
    <dbReference type="NCBI Taxonomy" id="52283"/>
    <lineage>
        <taxon>Eukaryota</taxon>
        <taxon>Metazoa</taxon>
        <taxon>Ecdysozoa</taxon>
        <taxon>Arthropoda</taxon>
        <taxon>Chelicerata</taxon>
        <taxon>Arachnida</taxon>
        <taxon>Acari</taxon>
        <taxon>Acariformes</taxon>
        <taxon>Sarcoptiformes</taxon>
        <taxon>Astigmata</taxon>
        <taxon>Psoroptidia</taxon>
        <taxon>Sarcoptoidea</taxon>
        <taxon>Sarcoptidae</taxon>
        <taxon>Sarcoptinae</taxon>
        <taxon>Sarcoptes</taxon>
    </lineage>
</organism>
<keyword evidence="3 8" id="KW-0863">Zinc-finger</keyword>
<keyword evidence="5" id="KW-0805">Transcription regulation</keyword>
<dbReference type="GO" id="GO:0045944">
    <property type="term" value="P:positive regulation of transcription by RNA polymerase II"/>
    <property type="evidence" value="ECO:0007669"/>
    <property type="project" value="TreeGrafter"/>
</dbReference>
<keyword evidence="7" id="KW-0539">Nucleus</keyword>
<evidence type="ECO:0000256" key="2">
    <source>
        <dbReference type="ARBA" id="ARBA00022723"/>
    </source>
</evidence>
<feature type="region of interest" description="Disordered" evidence="9">
    <location>
        <begin position="1078"/>
        <end position="1213"/>
    </location>
</feature>
<dbReference type="EnsemblMetazoa" id="SSS_1102s_mrna">
    <property type="protein sequence ID" value="KAF7487966.1"/>
    <property type="gene ID" value="SSS_1102"/>
</dbReference>
<name>A0A834V912_SARSC</name>
<keyword evidence="13" id="KW-1185">Reference proteome</keyword>
<dbReference type="GO" id="GO:0045165">
    <property type="term" value="P:cell fate commitment"/>
    <property type="evidence" value="ECO:0007669"/>
    <property type="project" value="TreeGrafter"/>
</dbReference>
<reference evidence="13" key="1">
    <citation type="journal article" date="2020" name="PLoS Negl. Trop. Dis.">
        <title>High-quality nuclear genome for Sarcoptes scabiei-A critical resource for a neglected parasite.</title>
        <authorList>
            <person name="Korhonen P.K."/>
            <person name="Gasser R.B."/>
            <person name="Ma G."/>
            <person name="Wang T."/>
            <person name="Stroehlein A.J."/>
            <person name="Young N.D."/>
            <person name="Ang C.S."/>
            <person name="Fernando D.D."/>
            <person name="Lu H.C."/>
            <person name="Taylor S."/>
            <person name="Reynolds S.L."/>
            <person name="Mofiz E."/>
            <person name="Najaraj S.H."/>
            <person name="Gowda H."/>
            <person name="Madugundu A."/>
            <person name="Renuse S."/>
            <person name="Holt D."/>
            <person name="Pandey A."/>
            <person name="Papenfuss A.T."/>
            <person name="Fischer K."/>
        </authorList>
    </citation>
    <scope>NUCLEOTIDE SEQUENCE [LARGE SCALE GENOMIC DNA]</scope>
</reference>
<feature type="region of interest" description="Disordered" evidence="9">
    <location>
        <begin position="1608"/>
        <end position="1630"/>
    </location>
</feature>
<feature type="domain" description="GATA-type" evidence="10">
    <location>
        <begin position="1493"/>
        <end position="1531"/>
    </location>
</feature>
<keyword evidence="4" id="KW-0862">Zinc</keyword>
<dbReference type="Gene3D" id="3.30.50.10">
    <property type="entry name" value="Erythroid Transcription Factor GATA-1, subunit A"/>
    <property type="match status" value="3"/>
</dbReference>
<dbReference type="Proteomes" id="UP000070412">
    <property type="component" value="Unassembled WGS sequence"/>
</dbReference>
<feature type="compositionally biased region" description="Acidic residues" evidence="9">
    <location>
        <begin position="50"/>
        <end position="62"/>
    </location>
</feature>
<evidence type="ECO:0000256" key="1">
    <source>
        <dbReference type="ARBA" id="ARBA00004123"/>
    </source>
</evidence>
<feature type="compositionally biased region" description="Basic and acidic residues" evidence="9">
    <location>
        <begin position="907"/>
        <end position="916"/>
    </location>
</feature>
<protein>
    <submittedName>
        <fullName evidence="11">Erythroid transcription factor</fullName>
    </submittedName>
</protein>
<dbReference type="GO" id="GO:0000981">
    <property type="term" value="F:DNA-binding transcription factor activity, RNA polymerase II-specific"/>
    <property type="evidence" value="ECO:0007669"/>
    <property type="project" value="TreeGrafter"/>
</dbReference>
<feature type="compositionally biased region" description="Polar residues" evidence="9">
    <location>
        <begin position="341"/>
        <end position="356"/>
    </location>
</feature>
<evidence type="ECO:0000256" key="7">
    <source>
        <dbReference type="ARBA" id="ARBA00023242"/>
    </source>
</evidence>
<reference evidence="11" key="2">
    <citation type="submission" date="2020-01" db="EMBL/GenBank/DDBJ databases">
        <authorList>
            <person name="Korhonen P.K.K."/>
            <person name="Guangxu M.G."/>
            <person name="Wang T.W."/>
            <person name="Stroehlein A.J.S."/>
            <person name="Young N.D."/>
            <person name="Ang C.-S.A."/>
            <person name="Fernando D.W.F."/>
            <person name="Lu H.L."/>
            <person name="Taylor S.T."/>
            <person name="Ehtesham M.E.M."/>
            <person name="Najaraj S.H.N."/>
            <person name="Harsha G.H.G."/>
            <person name="Madugundu A.M."/>
            <person name="Renuse S.R."/>
            <person name="Holt D.H."/>
            <person name="Pandey A.P."/>
            <person name="Papenfuss A.P."/>
            <person name="Gasser R.B.G."/>
            <person name="Fischer K.F."/>
        </authorList>
    </citation>
    <scope>NUCLEOTIDE SEQUENCE</scope>
    <source>
        <strain evidence="11">SSS_KF_BRIS2020</strain>
    </source>
</reference>
<feature type="region of interest" description="Disordered" evidence="9">
    <location>
        <begin position="1389"/>
        <end position="1416"/>
    </location>
</feature>
<reference evidence="12" key="3">
    <citation type="submission" date="2022-06" db="UniProtKB">
        <authorList>
            <consortium name="EnsemblMetazoa"/>
        </authorList>
    </citation>
    <scope>IDENTIFICATION</scope>
</reference>
<feature type="region of interest" description="Disordered" evidence="9">
    <location>
        <begin position="903"/>
        <end position="991"/>
    </location>
</feature>
<feature type="compositionally biased region" description="Low complexity" evidence="9">
    <location>
        <begin position="267"/>
        <end position="277"/>
    </location>
</feature>
<feature type="domain" description="GATA-type" evidence="10">
    <location>
        <begin position="1543"/>
        <end position="1596"/>
    </location>
</feature>
<feature type="region of interest" description="Disordered" evidence="9">
    <location>
        <begin position="37"/>
        <end position="76"/>
    </location>
</feature>
<dbReference type="GO" id="GO:0008270">
    <property type="term" value="F:zinc ion binding"/>
    <property type="evidence" value="ECO:0007669"/>
    <property type="project" value="UniProtKB-KW"/>
</dbReference>
<dbReference type="EMBL" id="WVUK01000066">
    <property type="protein sequence ID" value="KAF7487966.1"/>
    <property type="molecule type" value="Genomic_DNA"/>
</dbReference>
<dbReference type="InterPro" id="IPR000679">
    <property type="entry name" value="Znf_GATA"/>
</dbReference>
<comment type="subcellular location">
    <subcellularLocation>
        <location evidence="1">Nucleus</location>
    </subcellularLocation>
</comment>
<proteinExistence type="predicted"/>
<feature type="region of interest" description="Disordered" evidence="9">
    <location>
        <begin position="1795"/>
        <end position="1904"/>
    </location>
</feature>
<accession>A0A834V912</accession>
<evidence type="ECO:0000256" key="9">
    <source>
        <dbReference type="SAM" id="MobiDB-lite"/>
    </source>
</evidence>
<dbReference type="SMART" id="SM00401">
    <property type="entry name" value="ZnF_GATA"/>
    <property type="match status" value="3"/>
</dbReference>
<evidence type="ECO:0000256" key="4">
    <source>
        <dbReference type="ARBA" id="ARBA00022833"/>
    </source>
</evidence>
<feature type="region of interest" description="Disordered" evidence="9">
    <location>
        <begin position="2121"/>
        <end position="2140"/>
    </location>
</feature>
<evidence type="ECO:0000256" key="5">
    <source>
        <dbReference type="ARBA" id="ARBA00023015"/>
    </source>
</evidence>
<dbReference type="OrthoDB" id="6516750at2759"/>
<evidence type="ECO:0000313" key="12">
    <source>
        <dbReference type="EnsemblMetazoa" id="KAF7487966.1"/>
    </source>
</evidence>
<feature type="compositionally biased region" description="Acidic residues" evidence="9">
    <location>
        <begin position="1872"/>
        <end position="1887"/>
    </location>
</feature>
<sequence>MKILQSEEKRLRPRKKTTAIKSTAFKMRKLMPLLFSSNKSQSASGPETILIDDDLDNGDSDENNSNNDRIHTKNQNTDKITTRVSCENVFYSNHIDFDDNINNNRILDDHDDIENLKNLQNFRIKKVTVTKSTKALPSIDNETIVGRFVTIQNDGHEIQPKDWLNFESRIQTPIATSVVDHRISSSPSSMIKQTDLSMTTSSNNSEKIGVKIISTDTSDDWNHIDPLLNNVKKFLIQRSGKFQLCNLVSKRRKNILVLSGKDHRIDQQQQQQQQQQHQNHRNHCNEEINKFVEDKNDSILSSLEDHRFYCRNQSSSLVVDKVTTTEHTKIKKESFGDLETKSSSSNRQDSSETINHLCSVPKSSTTSPSPSFSSSSSNRLVEESSSVIDAALTDCCSVDFNDCVTVVASDCNVDHHQNHKTECDTVVINQQNGCRRELDLINQSNASLNVEGDSNKDRECSINEKDRYEEDNQDLNKIKAIRIDKSGCGSIDSNGLKSLQKFALKSSDINLNPIKDSIAPNSMILRKILTSKQNKTNSDQIESSNLNCLQRNSLRSSKTNPPIIVVKSKNLVPISVSSTSKSNPLIRVISSAKNPSNSTLLSVLSGTNGSLATNSPRFVQISEQTSAQLRSQNIKITKYSILPRSSTLKPSSSSSSASSSPSLSLSLPKTSLNDKKSDSTTKSNVSGADIDDLDVDDDQNQKHHRINTVPVLNEADSNRNQSKLVSNNKIEISSIISSKNLSPSLSGKINSPIKINNLRTTNNNSNNNNNNKTTVSFPFQTTTTTSSKTVSARSTSSSYSSSTSTTASITAPSSKSLSSSFSKFGESNRSLVLLSSANQNQSDCREIKSHRNSDVIWIDVLADKNDKTVTDSDNASNGVELNKSTFSSPKSFSLVTVNGVLQQQQQESREQSDGNRSDSNVNIVDGDLSSISSVSKQSKPTKTIVSSSENLSPFSNKIVTRKNQNNLDRKTSKNLNEINSHRSKSSSESFDEEETFVLNRLESDQQATNGIHLSSTSLKPNKNLKNLEKSSIKTEIETKTIPIWIPESKENLDSTESLRAKKSSNFDTQQNSISFLAKKSKGLRIEPKSPKRLHRRSSNEKDKSILIRPRIRPAILRRTRSSSASSSSKPILSSAANRSNCLEQNRSIVIDTKPDKSSRTQTDRLSPQSLSSKSSSPSQIHISSNQSELNLVSNENSQSSSSSSSSSSSICSSPESLPIIKTTIFDDRDHFHRSNHLDRFDDFEPIFAINYCEQILTEVDQNFSTESQKIKEEIEDEIDTVEKIESESNWIESNDKTSQAFEIQSNHESNGTMATTLALMLNGQQSDTTTSSSPLNQNDESLKEIKDEADSINVVVGKQKPRPSSAINLSSIFNTPVDVHNLSNQSFNQNESILDSDDRTNDSVEIGSDDQLQPPRLNGFLSALQNRQKMSIFSGTDSSQSLDSFTLNHHLQLQQPSTPHHHHHHHRFTLNTSLGTRPYSPVGSELDALKFERECVNCGTQNTSQWRTNGNGHYLCNACGLYKKYNGEDRPPASIQQPRKRTNQQPKQCSNCGTLTSSMWRRTANKQVACNACGLYYKLYGVNRPLEMRKDIVYPRNRYSKLNGIQAKSKVPNSSNHSTQPPPSHHLNSFTNSLQAISSLKHQSSQSQSSLSSLNLSNSKLNGLNLTSTPRLMKSSSMQNNSKQIGLEQSKSFIANDRTHSTDLNKTMKASARIPSISIIDNHSDSFDDQPISLIKTNNVQNSNELHQGLGGTSLLENLNRLINPTQINQSNRIKRKTNGLDCSQNSIKECNNTLNHIDNSNNNTNNKINTNENNADDTSDDDGENLAARNNAVVIKDEPINDHPNGNDDGINTEYDDAANRKNGFHNENCEPIDQDEVVDDDDGDGEDHHYDEDEDQNDEVSHKRLQAQIQLKSEIDSDDGDGDVDGKEELIVQADVTNLSNETTPTVSKHNYGRSNVVGYSNEDSDNSQNLAAFAPLQRLSELYANNPLAAQTQAALTSAILQSGSFPMDPAFQSLFCNPTMASMLQAFNLNGLFNAEQNTHQNRLQHHMMMNSVEENDMKNLHDTFEQINENVPKNLSSNLTPNECANCGSLSTTSHGLKRFGSHYLCSKCLHQRRKTSAESNSSGSHSSRKSKPRDVICSNCGVTQSSEWRRNVRGQIVCNACGLYYKLHNRDRPIHMRRDFIAHRKRTPNVSS</sequence>
<feature type="compositionally biased region" description="Polar residues" evidence="9">
    <location>
        <begin position="1137"/>
        <end position="1147"/>
    </location>
</feature>
<dbReference type="PRINTS" id="PR00619">
    <property type="entry name" value="GATAZNFINGER"/>
</dbReference>
<dbReference type="PROSITE" id="PS00344">
    <property type="entry name" value="GATA_ZN_FINGER_1"/>
    <property type="match status" value="2"/>
</dbReference>
<feature type="region of interest" description="Disordered" evidence="9">
    <location>
        <begin position="756"/>
        <end position="820"/>
    </location>
</feature>
<dbReference type="PROSITE" id="PS50114">
    <property type="entry name" value="GATA_ZN_FINGER_2"/>
    <property type="match status" value="3"/>
</dbReference>
<keyword evidence="6" id="KW-0804">Transcription</keyword>
<gene>
    <name evidence="11" type="ORF">SSS_1102</name>
</gene>
<feature type="compositionally biased region" description="Low complexity" evidence="9">
    <location>
        <begin position="645"/>
        <end position="671"/>
    </location>
</feature>
<feature type="compositionally biased region" description="Acidic residues" evidence="9">
    <location>
        <begin position="1815"/>
        <end position="1825"/>
    </location>
</feature>
<feature type="compositionally biased region" description="Basic residues" evidence="9">
    <location>
        <begin position="1109"/>
        <end position="1120"/>
    </location>
</feature>
<evidence type="ECO:0000313" key="13">
    <source>
        <dbReference type="Proteomes" id="UP000070412"/>
    </source>
</evidence>
<feature type="compositionally biased region" description="Acidic residues" evidence="9">
    <location>
        <begin position="689"/>
        <end position="698"/>
    </location>
</feature>
<dbReference type="Pfam" id="PF00320">
    <property type="entry name" value="GATA"/>
    <property type="match status" value="3"/>
</dbReference>
<feature type="compositionally biased region" description="Low complexity" evidence="9">
    <location>
        <begin position="359"/>
        <end position="379"/>
    </location>
</feature>
<dbReference type="GO" id="GO:0000122">
    <property type="term" value="P:negative regulation of transcription by RNA polymerase II"/>
    <property type="evidence" value="ECO:0007669"/>
    <property type="project" value="TreeGrafter"/>
</dbReference>
<feature type="compositionally biased region" description="Low complexity" evidence="9">
    <location>
        <begin position="1121"/>
        <end position="1136"/>
    </location>
</feature>
<evidence type="ECO:0000259" key="10">
    <source>
        <dbReference type="PROSITE" id="PS50114"/>
    </source>
</evidence>
<feature type="compositionally biased region" description="Polar residues" evidence="9">
    <location>
        <begin position="1674"/>
        <end position="1693"/>
    </location>
</feature>
<feature type="compositionally biased region" description="Low complexity" evidence="9">
    <location>
        <begin position="1795"/>
        <end position="1814"/>
    </location>
</feature>
<dbReference type="CDD" id="cd00202">
    <property type="entry name" value="ZnF_GATA"/>
    <property type="match status" value="3"/>
</dbReference>
<feature type="compositionally biased region" description="Polar residues" evidence="9">
    <location>
        <begin position="940"/>
        <end position="966"/>
    </location>
</feature>
<dbReference type="PANTHER" id="PTHR10071:SF337">
    <property type="entry name" value="GATA-BINDING FACTOR A"/>
    <property type="match status" value="1"/>
</dbReference>
<feature type="domain" description="GATA-type" evidence="10">
    <location>
        <begin position="2143"/>
        <end position="2190"/>
    </location>
</feature>
<evidence type="ECO:0000256" key="6">
    <source>
        <dbReference type="ARBA" id="ARBA00023163"/>
    </source>
</evidence>
<evidence type="ECO:0000256" key="3">
    <source>
        <dbReference type="ARBA" id="ARBA00022771"/>
    </source>
</evidence>